<name>S5M211_9MOLU</name>
<evidence type="ECO:0000313" key="3">
    <source>
        <dbReference type="Proteomes" id="UP000014983"/>
    </source>
</evidence>
<proteinExistence type="predicted"/>
<protein>
    <recommendedName>
        <fullName evidence="4">Transmembrane protein</fullName>
    </recommendedName>
</protein>
<keyword evidence="1" id="KW-1133">Transmembrane helix</keyword>
<keyword evidence="1" id="KW-0472">Membrane</keyword>
<evidence type="ECO:0000313" key="2">
    <source>
        <dbReference type="EMBL" id="AGR42107.1"/>
    </source>
</evidence>
<reference evidence="2 3" key="1">
    <citation type="journal article" date="2013" name="Genome Biol. Evol.">
        <title>Comparison of metabolic capacities and inference of gene content evolution in mosquito-associated Spiroplasma diminutum and S. taiwanense.</title>
        <authorList>
            <person name="Lo W.S."/>
            <person name="Ku C."/>
            <person name="Chen L.L."/>
            <person name="Chang T.H."/>
            <person name="Kuo C.H."/>
        </authorList>
    </citation>
    <scope>NUCLEOTIDE SEQUENCE [LARGE SCALE GENOMIC DNA]</scope>
    <source>
        <strain evidence="2">CUAS-1</strain>
    </source>
</reference>
<feature type="transmembrane region" description="Helical" evidence="1">
    <location>
        <begin position="99"/>
        <end position="119"/>
    </location>
</feature>
<gene>
    <name evidence="2" type="ORF">SDIMI_v3c04030</name>
</gene>
<evidence type="ECO:0008006" key="4">
    <source>
        <dbReference type="Google" id="ProtNLM"/>
    </source>
</evidence>
<dbReference type="EMBL" id="CP005076">
    <property type="protein sequence ID" value="AGR42107.1"/>
    <property type="molecule type" value="Genomic_DNA"/>
</dbReference>
<dbReference type="PATRIC" id="fig|1276221.3.peg.400"/>
<dbReference type="InParanoid" id="S5M211"/>
<keyword evidence="3" id="KW-1185">Reference proteome</keyword>
<keyword evidence="1" id="KW-0812">Transmembrane</keyword>
<feature type="transmembrane region" description="Helical" evidence="1">
    <location>
        <begin position="65"/>
        <end position="87"/>
    </location>
</feature>
<evidence type="ECO:0000256" key="1">
    <source>
        <dbReference type="SAM" id="Phobius"/>
    </source>
</evidence>
<feature type="transmembrane region" description="Helical" evidence="1">
    <location>
        <begin position="12"/>
        <end position="33"/>
    </location>
</feature>
<dbReference type="Proteomes" id="UP000014983">
    <property type="component" value="Chromosome"/>
</dbReference>
<organism evidence="2 3">
    <name type="scientific">Spiroplasma diminutum CUAS-1</name>
    <dbReference type="NCBI Taxonomy" id="1276221"/>
    <lineage>
        <taxon>Bacteria</taxon>
        <taxon>Bacillati</taxon>
        <taxon>Mycoplasmatota</taxon>
        <taxon>Mollicutes</taxon>
        <taxon>Entomoplasmatales</taxon>
        <taxon>Spiroplasmataceae</taxon>
        <taxon>Spiroplasma</taxon>
    </lineage>
</organism>
<dbReference type="RefSeq" id="WP_020836339.1">
    <property type="nucleotide sequence ID" value="NC_021833.1"/>
</dbReference>
<dbReference type="HOGENOM" id="CLU_1634332_0_0_14"/>
<dbReference type="AlphaFoldDB" id="S5M211"/>
<feature type="transmembrane region" description="Helical" evidence="1">
    <location>
        <begin position="131"/>
        <end position="158"/>
    </location>
</feature>
<sequence>MLRFSRTLSNVGIYLVLILLTNIMIFSILLISIKTLMDKSYEFLWKFGQWLQNNLDSSLTTIQNIGVLILIGSLIAFAVLIFNLILVNSRKASLQRIGYIIGIIAGGFGLIISILPAIIFGSSNGDKLTMLVSLIFFLLMGLNNSLILTGSIFGMFFAKTLVDNYEKKSKS</sequence>
<dbReference type="STRING" id="1276221.SDIMI_v3c04030"/>
<accession>S5M211</accession>
<dbReference type="OrthoDB" id="390162at2"/>
<dbReference type="KEGG" id="sdi:SDIMI_v3c04030"/>